<dbReference type="Gene3D" id="1.25.40.20">
    <property type="entry name" value="Ankyrin repeat-containing domain"/>
    <property type="match status" value="1"/>
</dbReference>
<dbReference type="Gene3D" id="3.40.50.150">
    <property type="entry name" value="Vaccinia Virus protein VP39"/>
    <property type="match status" value="1"/>
</dbReference>
<dbReference type="Gene3D" id="1.10.510.10">
    <property type="entry name" value="Transferase(Phosphotransferase) domain 1"/>
    <property type="match status" value="1"/>
</dbReference>
<dbReference type="InterPro" id="IPR008271">
    <property type="entry name" value="Ser/Thr_kinase_AS"/>
</dbReference>
<evidence type="ECO:0000313" key="5">
    <source>
        <dbReference type="Proteomes" id="UP000037460"/>
    </source>
</evidence>
<dbReference type="SUPFAM" id="SSF53335">
    <property type="entry name" value="S-adenosyl-L-methionine-dependent methyltransferases"/>
    <property type="match status" value="1"/>
</dbReference>
<comment type="similarity">
    <text evidence="1">Belongs to the protein kinase superfamily. TKL Ser/Thr protein kinase family.</text>
</comment>
<dbReference type="PROSITE" id="PS01231">
    <property type="entry name" value="TRMA_2"/>
    <property type="match status" value="1"/>
</dbReference>
<feature type="region of interest" description="Disordered" evidence="2">
    <location>
        <begin position="109"/>
        <end position="139"/>
    </location>
</feature>
<reference evidence="5" key="1">
    <citation type="journal article" date="2015" name="PLoS Genet.">
        <title>Genome Sequence and Transcriptome Analyses of Chrysochromulina tobin: Metabolic Tools for Enhanced Algal Fitness in the Prominent Order Prymnesiales (Haptophyceae).</title>
        <authorList>
            <person name="Hovde B.T."/>
            <person name="Deodato C.R."/>
            <person name="Hunsperger H.M."/>
            <person name="Ryken S.A."/>
            <person name="Yost W."/>
            <person name="Jha R.K."/>
            <person name="Patterson J."/>
            <person name="Monnat R.J. Jr."/>
            <person name="Barlow S.B."/>
            <person name="Starkenburg S.R."/>
            <person name="Cattolico R.A."/>
        </authorList>
    </citation>
    <scope>NUCLEOTIDE SEQUENCE</scope>
    <source>
        <strain evidence="5">CCMP291</strain>
    </source>
</reference>
<dbReference type="Pfam" id="PF07714">
    <property type="entry name" value="PK_Tyr_Ser-Thr"/>
    <property type="match status" value="1"/>
</dbReference>
<dbReference type="Proteomes" id="UP000037460">
    <property type="component" value="Unassembled WGS sequence"/>
</dbReference>
<protein>
    <submittedName>
        <fullName evidence="4">Oocyte maturation factor mos</fullName>
    </submittedName>
</protein>
<name>A0A0M0K2Z1_9EUKA</name>
<dbReference type="InterPro" id="IPR029063">
    <property type="entry name" value="SAM-dependent_MTases_sf"/>
</dbReference>
<sequence length="737" mass="78924">MLPGNYDLRAISARATAAERLGSKLHQACYAANEAEALRLIEEGADVNYISKANQQSPLHQCAIRGLRTAGLKLIERGARLDLRDYYDRTPLDAARELGHPECVQPWRRAATQREEAPSSCPPSPPDVDQSAADDADEETGMDAIDAVPAAFDWDAGAGADTIFFASTAARPHDALADIAATLDASWLTRAPKSLQGQVLFTVRAAVPPAALAARLLRLRTLDYIHVMLVSCDLGENLGEKLLPGGTHASIEVPSLVAVLEAARAVPRSRFGAALTLWRALTAADTCSTADRREAAATLPDRALVFRAVGKRGGKGHSFSSDEAKRAAKRGLTEATGCLGSTGTYHFEVLSQAEEGIEHALACFRSEHKNSVSDATAIDEEPLPMTAAPDTTRRAIDEEPLPITAAPDTTRRITVVLDPPRTGLAPSVCKALRAESAIDRIVFVSCNPHGHTLRHDYVVKGGSLAANTKILCRRGGRSAPFILSRAIPVDLFPHTPHVELCLCFERVGAGVARQVEKDTAAAAAKKAEKGTARKGALSWNSLGTLGQPPAAQAQLDLQLQLAEAIRQKQQREGLVVVPWETISFTQTTLAKGAFGSVALAELNEIGGMQCAVKIADVHSGDGLKEALALLNEGSMKNMNHPNIVKTLGIAFDAPAKIGLIMELMSCSLHELMHGHAFRGLRRHVTWADSLLAIATDVTSGMTFLHYHNVIHRDLKPLNVLMTDGWTAKVADFGECTT</sequence>
<feature type="domain" description="Protein kinase" evidence="3">
    <location>
        <begin position="583"/>
        <end position="737"/>
    </location>
</feature>
<dbReference type="OrthoDB" id="10250660at2759"/>
<dbReference type="InterPro" id="IPR051681">
    <property type="entry name" value="Ser/Thr_Kinases-Pseudokinases"/>
</dbReference>
<proteinExistence type="inferred from homology"/>
<keyword evidence="5" id="KW-1185">Reference proteome</keyword>
<dbReference type="GO" id="GO:0004674">
    <property type="term" value="F:protein serine/threonine kinase activity"/>
    <property type="evidence" value="ECO:0007669"/>
    <property type="project" value="TreeGrafter"/>
</dbReference>
<dbReference type="Pfam" id="PF12796">
    <property type="entry name" value="Ank_2"/>
    <property type="match status" value="1"/>
</dbReference>
<dbReference type="PROSITE" id="PS00108">
    <property type="entry name" value="PROTEIN_KINASE_ST"/>
    <property type="match status" value="1"/>
</dbReference>
<dbReference type="InterPro" id="IPR000719">
    <property type="entry name" value="Prot_kinase_dom"/>
</dbReference>
<dbReference type="PROSITE" id="PS50011">
    <property type="entry name" value="PROTEIN_KINASE_DOM"/>
    <property type="match status" value="1"/>
</dbReference>
<dbReference type="AlphaFoldDB" id="A0A0M0K2Z1"/>
<accession>A0A0M0K2Z1</accession>
<dbReference type="SUPFAM" id="SSF48403">
    <property type="entry name" value="Ankyrin repeat"/>
    <property type="match status" value="1"/>
</dbReference>
<dbReference type="EMBL" id="JWZX01001569">
    <property type="protein sequence ID" value="KOO33241.1"/>
    <property type="molecule type" value="Genomic_DNA"/>
</dbReference>
<comment type="caution">
    <text evidence="4">The sequence shown here is derived from an EMBL/GenBank/DDBJ whole genome shotgun (WGS) entry which is preliminary data.</text>
</comment>
<evidence type="ECO:0000259" key="3">
    <source>
        <dbReference type="PROSITE" id="PS50011"/>
    </source>
</evidence>
<evidence type="ECO:0000313" key="4">
    <source>
        <dbReference type="EMBL" id="KOO33241.1"/>
    </source>
</evidence>
<dbReference type="InterPro" id="IPR011009">
    <property type="entry name" value="Kinase-like_dom_sf"/>
</dbReference>
<dbReference type="InterPro" id="IPR030391">
    <property type="entry name" value="MeTrfase_TrmA_CS"/>
</dbReference>
<evidence type="ECO:0000256" key="1">
    <source>
        <dbReference type="ARBA" id="ARBA00005843"/>
    </source>
</evidence>
<gene>
    <name evidence="4" type="ORF">Ctob_007453</name>
</gene>
<dbReference type="InterPro" id="IPR002110">
    <property type="entry name" value="Ankyrin_rpt"/>
</dbReference>
<dbReference type="InterPro" id="IPR001245">
    <property type="entry name" value="Ser-Thr/Tyr_kinase_cat_dom"/>
</dbReference>
<dbReference type="SUPFAM" id="SSF56112">
    <property type="entry name" value="Protein kinase-like (PK-like)"/>
    <property type="match status" value="1"/>
</dbReference>
<dbReference type="GO" id="GO:0005524">
    <property type="term" value="F:ATP binding"/>
    <property type="evidence" value="ECO:0007669"/>
    <property type="project" value="InterPro"/>
</dbReference>
<dbReference type="PANTHER" id="PTHR44329">
    <property type="entry name" value="SERINE/THREONINE-PROTEIN KINASE TNNI3K-RELATED"/>
    <property type="match status" value="1"/>
</dbReference>
<organism evidence="4 5">
    <name type="scientific">Chrysochromulina tobinii</name>
    <dbReference type="NCBI Taxonomy" id="1460289"/>
    <lineage>
        <taxon>Eukaryota</taxon>
        <taxon>Haptista</taxon>
        <taxon>Haptophyta</taxon>
        <taxon>Prymnesiophyceae</taxon>
        <taxon>Prymnesiales</taxon>
        <taxon>Chrysochromulinaceae</taxon>
        <taxon>Chrysochromulina</taxon>
    </lineage>
</organism>
<dbReference type="InterPro" id="IPR036770">
    <property type="entry name" value="Ankyrin_rpt-contain_sf"/>
</dbReference>
<evidence type="ECO:0000256" key="2">
    <source>
        <dbReference type="SAM" id="MobiDB-lite"/>
    </source>
</evidence>
<dbReference type="SMART" id="SM00220">
    <property type="entry name" value="S_TKc"/>
    <property type="match status" value="1"/>
</dbReference>